<organism evidence="3 4">
    <name type="scientific">Mycobacterium ahvazicum</name>
    <dbReference type="NCBI Taxonomy" id="1964395"/>
    <lineage>
        <taxon>Bacteria</taxon>
        <taxon>Bacillati</taxon>
        <taxon>Actinomycetota</taxon>
        <taxon>Actinomycetes</taxon>
        <taxon>Mycobacteriales</taxon>
        <taxon>Mycobacteriaceae</taxon>
        <taxon>Mycobacterium</taxon>
        <taxon>Mycobacterium simiae complex</taxon>
    </lineage>
</organism>
<keyword evidence="1" id="KW-0732">Signal</keyword>
<dbReference type="InterPro" id="IPR007969">
    <property type="entry name" value="DUF732"/>
</dbReference>
<evidence type="ECO:0000256" key="1">
    <source>
        <dbReference type="SAM" id="SignalP"/>
    </source>
</evidence>
<evidence type="ECO:0000313" key="4">
    <source>
        <dbReference type="Proteomes" id="UP000236318"/>
    </source>
</evidence>
<gene>
    <name evidence="3" type="ORF">MAAFP003_1144</name>
</gene>
<comment type="caution">
    <text evidence="3">The sequence shown here is derived from an EMBL/GenBank/DDBJ whole genome shotgun (WGS) entry which is preliminary data.</text>
</comment>
<keyword evidence="4" id="KW-1185">Reference proteome</keyword>
<dbReference type="Proteomes" id="UP000236318">
    <property type="component" value="Unassembled WGS sequence"/>
</dbReference>
<dbReference type="AlphaFoldDB" id="A0A2K4Y6R3"/>
<reference evidence="3" key="1">
    <citation type="submission" date="2018-01" db="EMBL/GenBank/DDBJ databases">
        <authorList>
            <consortium name="Urmite Genomes"/>
        </authorList>
    </citation>
    <scope>NUCLEOTIDE SEQUENCE [LARGE SCALE GENOMIC DNA]</scope>
    <source>
        <strain evidence="3">AFP003</strain>
    </source>
</reference>
<feature type="domain" description="DUF732" evidence="2">
    <location>
        <begin position="44"/>
        <end position="114"/>
    </location>
</feature>
<accession>A0A2K4Y6R3</accession>
<evidence type="ECO:0000313" key="3">
    <source>
        <dbReference type="EMBL" id="SOX52478.1"/>
    </source>
</evidence>
<evidence type="ECO:0000259" key="2">
    <source>
        <dbReference type="Pfam" id="PF05305"/>
    </source>
</evidence>
<protein>
    <submittedName>
        <fullName evidence="3">DUF732 domain-containing protein</fullName>
    </submittedName>
</protein>
<dbReference type="Pfam" id="PF05305">
    <property type="entry name" value="DUF732"/>
    <property type="match status" value="1"/>
</dbReference>
<name>A0A2K4Y6R3_9MYCO</name>
<sequence length="130" mass="13398">MRNVKIAKPGSLKMPSGTRLVAAMAVSLGVLGAGVAPAAHADANDDKFIQLLIADGITHDSVPAAIAAARKVCEYLAQGMTPNEVVIDVMNSSSLPDYDAGYFVGAAIRAYCPQYKPPPEPAPPPAPPST</sequence>
<feature type="chain" id="PRO_5038988337" evidence="1">
    <location>
        <begin position="42"/>
        <end position="130"/>
    </location>
</feature>
<dbReference type="EMBL" id="FXEG02000002">
    <property type="protein sequence ID" value="SOX52478.1"/>
    <property type="molecule type" value="Genomic_DNA"/>
</dbReference>
<proteinExistence type="predicted"/>
<feature type="signal peptide" evidence="1">
    <location>
        <begin position="1"/>
        <end position="41"/>
    </location>
</feature>